<dbReference type="InterPro" id="IPR050747">
    <property type="entry name" value="Mitochondrial_chaperone_BCS1"/>
</dbReference>
<keyword evidence="1" id="KW-0067">ATP-binding</keyword>
<dbReference type="EMBL" id="GBRH01175336">
    <property type="protein sequence ID" value="JAE22560.1"/>
    <property type="molecule type" value="Transcribed_RNA"/>
</dbReference>
<protein>
    <submittedName>
        <fullName evidence="5">Uncharacterized protein</fullName>
    </submittedName>
</protein>
<reference evidence="5" key="1">
    <citation type="submission" date="2014-09" db="EMBL/GenBank/DDBJ databases">
        <authorList>
            <person name="Magalhaes I.L.F."/>
            <person name="Oliveira U."/>
            <person name="Santos F.R."/>
            <person name="Vidigal T.H.D.A."/>
            <person name="Brescovit A.D."/>
            <person name="Santos A.J."/>
        </authorList>
    </citation>
    <scope>NUCLEOTIDE SEQUENCE</scope>
    <source>
        <tissue evidence="5">Shoot tissue taken approximately 20 cm above the soil surface</tissue>
    </source>
</reference>
<dbReference type="Gene3D" id="3.40.50.300">
    <property type="entry name" value="P-loop containing nucleotide triphosphate hydrolases"/>
    <property type="match status" value="1"/>
</dbReference>
<evidence type="ECO:0000313" key="5">
    <source>
        <dbReference type="EMBL" id="JAE22560.1"/>
    </source>
</evidence>
<dbReference type="PANTHER" id="PTHR23070">
    <property type="entry name" value="BCS1 AAA-TYPE ATPASE"/>
    <property type="match status" value="1"/>
</dbReference>
<evidence type="ECO:0000259" key="4">
    <source>
        <dbReference type="Pfam" id="PF25568"/>
    </source>
</evidence>
<dbReference type="Pfam" id="PF00004">
    <property type="entry name" value="AAA"/>
    <property type="match status" value="1"/>
</dbReference>
<dbReference type="AlphaFoldDB" id="A0A0A9GBV9"/>
<comment type="similarity">
    <text evidence="1">Belongs to the AAA ATPase family.</text>
</comment>
<dbReference type="InterPro" id="IPR058017">
    <property type="entry name" value="At3g28540-like_C"/>
</dbReference>
<dbReference type="PROSITE" id="PS00674">
    <property type="entry name" value="AAA"/>
    <property type="match status" value="1"/>
</dbReference>
<feature type="region of interest" description="Disordered" evidence="2">
    <location>
        <begin position="40"/>
        <end position="79"/>
    </location>
</feature>
<dbReference type="InterPro" id="IPR027417">
    <property type="entry name" value="P-loop_NTPase"/>
</dbReference>
<sequence>MRERILLSKLPPWLLVGMSNKSILVIEDIDCCCDAMSREDGSKAPARAGADGGDDDDTGAPSDSSDMPPLRPAPAKAKSTDQKVTLSGLLNFIDWLWSTNGEERIIVFTTNYKERLDPALLRPGRMDMHVHMGYCGWEAFKTLAKNYFLVDDHAMFPEIQELLAEVDGVEDAAAEQRSRRRAPGPNDVPQREEAGEASR</sequence>
<feature type="domain" description="AAA+ ATPase At3g28540-like C-terminal" evidence="4">
    <location>
        <begin position="135"/>
        <end position="167"/>
    </location>
</feature>
<evidence type="ECO:0000256" key="1">
    <source>
        <dbReference type="RuleBase" id="RU003651"/>
    </source>
</evidence>
<keyword evidence="1" id="KW-0547">Nucleotide-binding</keyword>
<evidence type="ECO:0000256" key="2">
    <source>
        <dbReference type="SAM" id="MobiDB-lite"/>
    </source>
</evidence>
<proteinExistence type="inferred from homology"/>
<feature type="region of interest" description="Disordered" evidence="2">
    <location>
        <begin position="170"/>
        <end position="199"/>
    </location>
</feature>
<dbReference type="SUPFAM" id="SSF52540">
    <property type="entry name" value="P-loop containing nucleoside triphosphate hydrolases"/>
    <property type="match status" value="1"/>
</dbReference>
<reference evidence="5" key="2">
    <citation type="journal article" date="2015" name="Data Brief">
        <title>Shoot transcriptome of the giant reed, Arundo donax.</title>
        <authorList>
            <person name="Barrero R.A."/>
            <person name="Guerrero F.D."/>
            <person name="Moolhuijzen P."/>
            <person name="Goolsby J.A."/>
            <person name="Tidwell J."/>
            <person name="Bellgard S.E."/>
            <person name="Bellgard M.I."/>
        </authorList>
    </citation>
    <scope>NUCLEOTIDE SEQUENCE</scope>
    <source>
        <tissue evidence="5">Shoot tissue taken approximately 20 cm above the soil surface</tissue>
    </source>
</reference>
<organism evidence="5">
    <name type="scientific">Arundo donax</name>
    <name type="common">Giant reed</name>
    <name type="synonym">Donax arundinaceus</name>
    <dbReference type="NCBI Taxonomy" id="35708"/>
    <lineage>
        <taxon>Eukaryota</taxon>
        <taxon>Viridiplantae</taxon>
        <taxon>Streptophyta</taxon>
        <taxon>Embryophyta</taxon>
        <taxon>Tracheophyta</taxon>
        <taxon>Spermatophyta</taxon>
        <taxon>Magnoliopsida</taxon>
        <taxon>Liliopsida</taxon>
        <taxon>Poales</taxon>
        <taxon>Poaceae</taxon>
        <taxon>PACMAD clade</taxon>
        <taxon>Arundinoideae</taxon>
        <taxon>Arundineae</taxon>
        <taxon>Arundo</taxon>
    </lineage>
</organism>
<feature type="domain" description="ATPase AAA-type core" evidence="3">
    <location>
        <begin position="77"/>
        <end position="133"/>
    </location>
</feature>
<dbReference type="InterPro" id="IPR003960">
    <property type="entry name" value="ATPase_AAA_CS"/>
</dbReference>
<feature type="compositionally biased region" description="Basic and acidic residues" evidence="2">
    <location>
        <begin position="189"/>
        <end position="199"/>
    </location>
</feature>
<dbReference type="InterPro" id="IPR003959">
    <property type="entry name" value="ATPase_AAA_core"/>
</dbReference>
<dbReference type="Pfam" id="PF25568">
    <property type="entry name" value="AAA_lid_At3g28540"/>
    <property type="match status" value="1"/>
</dbReference>
<name>A0A0A9GBV9_ARUDO</name>
<accession>A0A0A9GBV9</accession>
<dbReference type="GO" id="GO:0005524">
    <property type="term" value="F:ATP binding"/>
    <property type="evidence" value="ECO:0007669"/>
    <property type="project" value="UniProtKB-KW"/>
</dbReference>
<evidence type="ECO:0000259" key="3">
    <source>
        <dbReference type="Pfam" id="PF00004"/>
    </source>
</evidence>
<dbReference type="GO" id="GO:0016887">
    <property type="term" value="F:ATP hydrolysis activity"/>
    <property type="evidence" value="ECO:0007669"/>
    <property type="project" value="InterPro"/>
</dbReference>